<dbReference type="KEGG" id="pshq:F3W81_12720"/>
<keyword evidence="2" id="KW-1185">Reference proteome</keyword>
<dbReference type="Proteomes" id="UP000594118">
    <property type="component" value="Chromosome"/>
</dbReference>
<sequence length="123" mass="13552">MTTYLPKDITDGLIAARKLAQRKASRLRVEVDGKSYKVLRRWQNGFSVEADVAPRLRGLVELFEGATFLSSCLIVAAAEEDGEMQYEFKRSTAARDQAPLDFQQEEEAPVALLGDFSGLPSGA</sequence>
<accession>A0A7L9WNU4</accession>
<evidence type="ECO:0000313" key="1">
    <source>
        <dbReference type="EMBL" id="QOL81613.1"/>
    </source>
</evidence>
<dbReference type="EMBL" id="CP045201">
    <property type="protein sequence ID" value="QOL81613.1"/>
    <property type="molecule type" value="Genomic_DNA"/>
</dbReference>
<proteinExistence type="predicted"/>
<protein>
    <submittedName>
        <fullName evidence="1">Uncharacterized protein</fullName>
    </submittedName>
</protein>
<dbReference type="AlphaFoldDB" id="A0A7L9WNU4"/>
<name>A0A7L9WNU4_9RHOB</name>
<gene>
    <name evidence="1" type="ORF">F3W81_12720</name>
</gene>
<evidence type="ECO:0000313" key="2">
    <source>
        <dbReference type="Proteomes" id="UP000594118"/>
    </source>
</evidence>
<organism evidence="1 2">
    <name type="scientific">Pseudooceanicola spongiae</name>
    <dbReference type="NCBI Taxonomy" id="2613965"/>
    <lineage>
        <taxon>Bacteria</taxon>
        <taxon>Pseudomonadati</taxon>
        <taxon>Pseudomonadota</taxon>
        <taxon>Alphaproteobacteria</taxon>
        <taxon>Rhodobacterales</taxon>
        <taxon>Paracoccaceae</taxon>
        <taxon>Pseudooceanicola</taxon>
    </lineage>
</organism>
<reference evidence="1 2" key="1">
    <citation type="submission" date="2019-10" db="EMBL/GenBank/DDBJ databases">
        <title>Pseudopuniceibacterium sp. HQ09 islated from Antarctica.</title>
        <authorList>
            <person name="Liao L."/>
            <person name="Su S."/>
            <person name="Chen B."/>
            <person name="Yu Y."/>
        </authorList>
    </citation>
    <scope>NUCLEOTIDE SEQUENCE [LARGE SCALE GENOMIC DNA]</scope>
    <source>
        <strain evidence="1 2">HQ09</strain>
    </source>
</reference>